<keyword evidence="1 6" id="KW-0645">Protease</keyword>
<evidence type="ECO:0000259" key="7">
    <source>
        <dbReference type="Pfam" id="PF01432"/>
    </source>
</evidence>
<keyword evidence="2 6" id="KW-0479">Metal-binding</keyword>
<dbReference type="InterPro" id="IPR011977">
    <property type="entry name" value="Pept_M3B_clade3"/>
</dbReference>
<dbReference type="Pfam" id="PF01432">
    <property type="entry name" value="Peptidase_M3"/>
    <property type="match status" value="1"/>
</dbReference>
<dbReference type="Gene3D" id="1.10.1370.20">
    <property type="entry name" value="Oligoendopeptidase f, C-terminal domain"/>
    <property type="match status" value="1"/>
</dbReference>
<keyword evidence="5 6" id="KW-0482">Metalloprotease</keyword>
<protein>
    <submittedName>
        <fullName evidence="9">M3 family oligoendopeptidase</fullName>
    </submittedName>
</protein>
<evidence type="ECO:0000313" key="9">
    <source>
        <dbReference type="EMBL" id="MBT9310992.1"/>
    </source>
</evidence>
<dbReference type="Proteomes" id="UP001196661">
    <property type="component" value="Unassembled WGS sequence"/>
</dbReference>
<comment type="caution">
    <text evidence="9">The sequence shown here is derived from an EMBL/GenBank/DDBJ whole genome shotgun (WGS) entry which is preliminary data.</text>
</comment>
<dbReference type="InterPro" id="IPR042088">
    <property type="entry name" value="OligoPept_F_C"/>
</dbReference>
<dbReference type="InterPro" id="IPR001333">
    <property type="entry name" value="Peptidase_M32_Taq"/>
</dbReference>
<evidence type="ECO:0000256" key="1">
    <source>
        <dbReference type="ARBA" id="ARBA00022670"/>
    </source>
</evidence>
<dbReference type="InterPro" id="IPR034006">
    <property type="entry name" value="M3B_PepF_2"/>
</dbReference>
<dbReference type="EMBL" id="JADOER010000003">
    <property type="protein sequence ID" value="MBT9310992.1"/>
    <property type="molecule type" value="Genomic_DNA"/>
</dbReference>
<keyword evidence="10" id="KW-1185">Reference proteome</keyword>
<dbReference type="InterPro" id="IPR001567">
    <property type="entry name" value="Pept_M3A_M3B_dom"/>
</dbReference>
<dbReference type="Pfam" id="PF08439">
    <property type="entry name" value="Peptidase_M3_N"/>
    <property type="match status" value="1"/>
</dbReference>
<proteinExistence type="inferred from homology"/>
<evidence type="ECO:0000256" key="4">
    <source>
        <dbReference type="ARBA" id="ARBA00022833"/>
    </source>
</evidence>
<evidence type="ECO:0000256" key="6">
    <source>
        <dbReference type="RuleBase" id="RU003435"/>
    </source>
</evidence>
<dbReference type="PANTHER" id="PTHR34217:SF1">
    <property type="entry name" value="CARBOXYPEPTIDASE 1"/>
    <property type="match status" value="1"/>
</dbReference>
<sequence length="606" mass="67919">MAQLQQTWDNQNFFQGTNDPHLTTTLNEIRETIQHIAADCAPFGQHIDQAETLGTDDFPPLLARVRGIHQTRTALLKKLGNVRTYISSALSVDAKDTNASSLMPTIQQVGAELNQALKPMEVFLNRATPEFIDHLIAHTDLAEMAFLLTHQRKLRDQLLSVAEESLVTGLATNGLHSWGNLYTTLAGTIKCEVNGETMGLARAANLQSDPQRETRRAAWQGTRNAWIGHQATATAIINAINGWRLEETQKRAGVRELHYLDKSCHQSRIERATLDALMDTTYDQRAIGQRALQAMAQVLQIPKMAPWDLQAPAPTNGEPTTFTFEAAIDLIANAFTKLTPAMGKFAVMMAEKGWIDGQPTPNRATGAYCTRFSDPREPRIFMTFSGTMGNVMTLAHELGHAWHNWVMRDLPPMRTYYPMTLAETASIFAETLVREALLDQANTPAEKLNILWQDAESAAVFLLNIPARFEFEKRLVEARKHGVAIAPKLKTMMAESWAHWYEDSLSEYDDMFWATKLHFSISQLGFYNYPYLFGYLFSLGIYAQQAKYGEGFNALYTSILRDTGSMTAEELVAHHLGQDISTPEFWQASLGIVERSVTQFEQLATA</sequence>
<keyword evidence="3 6" id="KW-0378">Hydrolase</keyword>
<dbReference type="SUPFAM" id="SSF55486">
    <property type="entry name" value="Metalloproteases ('zincins'), catalytic domain"/>
    <property type="match status" value="1"/>
</dbReference>
<dbReference type="Gene3D" id="1.20.140.70">
    <property type="entry name" value="Oligopeptidase f, N-terminal domain"/>
    <property type="match status" value="1"/>
</dbReference>
<dbReference type="PANTHER" id="PTHR34217">
    <property type="entry name" value="METAL-DEPENDENT CARBOXYPEPTIDASE"/>
    <property type="match status" value="1"/>
</dbReference>
<dbReference type="InterPro" id="IPR013647">
    <property type="entry name" value="OligopepF_N_dom"/>
</dbReference>
<feature type="domain" description="Oligopeptidase F N-terminal" evidence="8">
    <location>
        <begin position="125"/>
        <end position="189"/>
    </location>
</feature>
<reference evidence="9 10" key="1">
    <citation type="journal article" date="2021" name="Mar. Drugs">
        <title>Genome Reduction and Secondary Metabolism of the Marine Sponge-Associated Cyanobacterium Leptothoe.</title>
        <authorList>
            <person name="Konstantinou D."/>
            <person name="Popin R.V."/>
            <person name="Fewer D.P."/>
            <person name="Sivonen K."/>
            <person name="Gkelis S."/>
        </authorList>
    </citation>
    <scope>NUCLEOTIDE SEQUENCE [LARGE SCALE GENOMIC DNA]</scope>
    <source>
        <strain evidence="9 10">TAU-MAC 1615</strain>
    </source>
</reference>
<name>A0ABS5XZF9_9CYAN</name>
<dbReference type="NCBIfam" id="TIGR02290">
    <property type="entry name" value="M3_fam_3"/>
    <property type="match status" value="1"/>
</dbReference>
<dbReference type="RefSeq" id="WP_215616902.1">
    <property type="nucleotide sequence ID" value="NZ_JADOER010000003.1"/>
</dbReference>
<evidence type="ECO:0000256" key="5">
    <source>
        <dbReference type="ARBA" id="ARBA00023049"/>
    </source>
</evidence>
<organism evidence="9 10">
    <name type="scientific">Leptothoe kymatousa TAU-MAC 1615</name>
    <dbReference type="NCBI Taxonomy" id="2364775"/>
    <lineage>
        <taxon>Bacteria</taxon>
        <taxon>Bacillati</taxon>
        <taxon>Cyanobacteriota</taxon>
        <taxon>Cyanophyceae</taxon>
        <taxon>Nodosilineales</taxon>
        <taxon>Cymatolegaceae</taxon>
        <taxon>Leptothoe</taxon>
        <taxon>Leptothoe kymatousa</taxon>
    </lineage>
</organism>
<comment type="similarity">
    <text evidence="6">Belongs to the peptidase M3 family.</text>
</comment>
<feature type="domain" description="Peptidase M3A/M3B catalytic" evidence="7">
    <location>
        <begin position="206"/>
        <end position="586"/>
    </location>
</feature>
<comment type="cofactor">
    <cofactor evidence="6">
        <name>Zn(2+)</name>
        <dbReference type="ChEBI" id="CHEBI:29105"/>
    </cofactor>
    <text evidence="6">Binds 1 zinc ion.</text>
</comment>
<evidence type="ECO:0000259" key="8">
    <source>
        <dbReference type="Pfam" id="PF08439"/>
    </source>
</evidence>
<gene>
    <name evidence="9" type="ORF">IXB28_02130</name>
</gene>
<dbReference type="CDD" id="cd09607">
    <property type="entry name" value="M3B_PepF"/>
    <property type="match status" value="1"/>
</dbReference>
<evidence type="ECO:0000256" key="3">
    <source>
        <dbReference type="ARBA" id="ARBA00022801"/>
    </source>
</evidence>
<accession>A0ABS5XZF9</accession>
<keyword evidence="4 6" id="KW-0862">Zinc</keyword>
<evidence type="ECO:0000256" key="2">
    <source>
        <dbReference type="ARBA" id="ARBA00022723"/>
    </source>
</evidence>
<evidence type="ECO:0000313" key="10">
    <source>
        <dbReference type="Proteomes" id="UP001196661"/>
    </source>
</evidence>